<protein>
    <submittedName>
        <fullName evidence="1">Uncharacterized protein</fullName>
    </submittedName>
</protein>
<feature type="non-terminal residue" evidence="1">
    <location>
        <position position="25"/>
    </location>
</feature>
<name>A0A699V4Y8_TANCI</name>
<dbReference type="AlphaFoldDB" id="A0A699V4Y8"/>
<proteinExistence type="predicted"/>
<reference evidence="1" key="1">
    <citation type="journal article" date="2019" name="Sci. Rep.">
        <title>Draft genome of Tanacetum cinerariifolium, the natural source of mosquito coil.</title>
        <authorList>
            <person name="Yamashiro T."/>
            <person name="Shiraishi A."/>
            <person name="Satake H."/>
            <person name="Nakayama K."/>
        </authorList>
    </citation>
    <scope>NUCLEOTIDE SEQUENCE</scope>
</reference>
<gene>
    <name evidence="1" type="ORF">Tci_900837</name>
</gene>
<comment type="caution">
    <text evidence="1">The sequence shown here is derived from an EMBL/GenBank/DDBJ whole genome shotgun (WGS) entry which is preliminary data.</text>
</comment>
<organism evidence="1">
    <name type="scientific">Tanacetum cinerariifolium</name>
    <name type="common">Dalmatian daisy</name>
    <name type="synonym">Chrysanthemum cinerariifolium</name>
    <dbReference type="NCBI Taxonomy" id="118510"/>
    <lineage>
        <taxon>Eukaryota</taxon>
        <taxon>Viridiplantae</taxon>
        <taxon>Streptophyta</taxon>
        <taxon>Embryophyta</taxon>
        <taxon>Tracheophyta</taxon>
        <taxon>Spermatophyta</taxon>
        <taxon>Magnoliopsida</taxon>
        <taxon>eudicotyledons</taxon>
        <taxon>Gunneridae</taxon>
        <taxon>Pentapetalae</taxon>
        <taxon>asterids</taxon>
        <taxon>campanulids</taxon>
        <taxon>Asterales</taxon>
        <taxon>Asteraceae</taxon>
        <taxon>Asteroideae</taxon>
        <taxon>Anthemideae</taxon>
        <taxon>Anthemidinae</taxon>
        <taxon>Tanacetum</taxon>
    </lineage>
</organism>
<sequence>MTEATIRQLITEGVAAALEAQAATM</sequence>
<evidence type="ECO:0000313" key="1">
    <source>
        <dbReference type="EMBL" id="GFD28868.1"/>
    </source>
</evidence>
<dbReference type="EMBL" id="BKCJ011389425">
    <property type="protein sequence ID" value="GFD28868.1"/>
    <property type="molecule type" value="Genomic_DNA"/>
</dbReference>
<accession>A0A699V4Y8</accession>